<evidence type="ECO:0000256" key="1">
    <source>
        <dbReference type="SAM" id="MobiDB-lite"/>
    </source>
</evidence>
<evidence type="ECO:0000259" key="2">
    <source>
        <dbReference type="Pfam" id="PF07727"/>
    </source>
</evidence>
<feature type="non-terminal residue" evidence="3">
    <location>
        <position position="1"/>
    </location>
</feature>
<gene>
    <name evidence="3" type="primary">RE1</name>
    <name evidence="3" type="ORF">SNEC2469_LOCUS16836</name>
</gene>
<dbReference type="AlphaFoldDB" id="A0A812UHJ9"/>
<feature type="domain" description="Reverse transcriptase Ty1/copia-type" evidence="2">
    <location>
        <begin position="441"/>
        <end position="663"/>
    </location>
</feature>
<organism evidence="3 4">
    <name type="scientific">Symbiodinium necroappetens</name>
    <dbReference type="NCBI Taxonomy" id="1628268"/>
    <lineage>
        <taxon>Eukaryota</taxon>
        <taxon>Sar</taxon>
        <taxon>Alveolata</taxon>
        <taxon>Dinophyceae</taxon>
        <taxon>Suessiales</taxon>
        <taxon>Symbiodiniaceae</taxon>
        <taxon>Symbiodinium</taxon>
    </lineage>
</organism>
<evidence type="ECO:0000313" key="3">
    <source>
        <dbReference type="EMBL" id="CAE7577589.1"/>
    </source>
</evidence>
<feature type="compositionally biased region" description="Basic and acidic residues" evidence="1">
    <location>
        <begin position="402"/>
        <end position="411"/>
    </location>
</feature>
<dbReference type="OrthoDB" id="416336at2759"/>
<sequence length="959" mass="107458">MVRMLRSAGTSAEVVAACRHFRCQACSERQRPPQPSTTTTAPPYRFNHQVICDAFEVVDASGQKHTILSLVDSGTKFHVVDQGVHNKGQVASLMRAHGVEIRQAGRQAPWQIGRGERHGGILKAMVKRLVTAHQLAGDFAIAAAVTQSAAVKNGMYNHDGYVPSQWVLGRLPHDVTSLLGENETEHLGPQQEALDPETIYGKTMQIRQWAKECFIYLDSSQRIRRAMLRQAHPVRGPYQTGDLVSYHRRGRWYGPARVLSHEGKSSLWLVHGGMTLLVAETTIRPATTEEIQRKQALTMWPSWVRRSAKRKYEDLLLGEEEDLPFEEETADFDGATQVPYFDFAQPPPTEQQQQATGENTGATDDVTQGPAPDRQVTQPEQEPVETVKQGAGRELNYQKASPELKKGLDASRQKEWSNWQKYTNMQKITKDEFNEMKRQDSTLRIIPTRWVDTDKAEAGQPQKLKSRFVVRGDLEDSSSMRTDSPTGSQVAMGILLSYGAATRKTIKSGDISAAFLQGSELDRKLILSMPKGAPPEGMEEDDLVIVSTTVYGTKDAPRGWFKNLDTTLRGYQLRRVPLEPGFYVLNGHTEDHGDYDYVKGLLLVHVDDLLWVGDNDMEDVMRKVQQQYRFGSTDEASFKFCGRWLKQDTNGIEVSCPDLITRVRPVHLEPRRRGQRDTAATEQERSQLRSVVGSLNWLVRVCRPDLAYSVARLQTAVSKPLVQDLLDANNLVKYAAKTRHRGILYPAGKLNFKDLALIAVQDASYAADYDTSASGRKLGYRSQSGRVLCLASRDYLDNLEGHLYPIEWHSTVIRRVCKSTLQAESLSLQLGAAEAEHARAVLHGLLEPGGKMDATAWTMAAQDRTPVVWVTDCMSLKEHLLCPSSTTVSDKRLAIDLSSLRQELWREDGQDVGDPLFRDFPPEDAKTQILWTSTDRMLADALTKRISEHGPLLTMMSGE</sequence>
<feature type="compositionally biased region" description="Polar residues" evidence="1">
    <location>
        <begin position="357"/>
        <end position="366"/>
    </location>
</feature>
<comment type="caution">
    <text evidence="3">The sequence shown here is derived from an EMBL/GenBank/DDBJ whole genome shotgun (WGS) entry which is preliminary data.</text>
</comment>
<feature type="region of interest" description="Disordered" evidence="1">
    <location>
        <begin position="338"/>
        <end position="411"/>
    </location>
</feature>
<name>A0A812UHJ9_9DINO</name>
<dbReference type="Proteomes" id="UP000601435">
    <property type="component" value="Unassembled WGS sequence"/>
</dbReference>
<dbReference type="EMBL" id="CAJNJA010027516">
    <property type="protein sequence ID" value="CAE7577589.1"/>
    <property type="molecule type" value="Genomic_DNA"/>
</dbReference>
<dbReference type="InterPro" id="IPR013103">
    <property type="entry name" value="RVT_2"/>
</dbReference>
<reference evidence="3" key="1">
    <citation type="submission" date="2021-02" db="EMBL/GenBank/DDBJ databases">
        <authorList>
            <person name="Dougan E. K."/>
            <person name="Rhodes N."/>
            <person name="Thang M."/>
            <person name="Chan C."/>
        </authorList>
    </citation>
    <scope>NUCLEOTIDE SEQUENCE</scope>
</reference>
<dbReference type="Pfam" id="PF07727">
    <property type="entry name" value="RVT_2"/>
    <property type="match status" value="1"/>
</dbReference>
<keyword evidence="4" id="KW-1185">Reference proteome</keyword>
<accession>A0A812UHJ9</accession>
<proteinExistence type="predicted"/>
<protein>
    <submittedName>
        <fullName evidence="3">RE1 protein</fullName>
    </submittedName>
</protein>
<evidence type="ECO:0000313" key="4">
    <source>
        <dbReference type="Proteomes" id="UP000601435"/>
    </source>
</evidence>